<evidence type="ECO:0000256" key="1">
    <source>
        <dbReference type="ARBA" id="ARBA00004141"/>
    </source>
</evidence>
<feature type="transmembrane region" description="Helical" evidence="5">
    <location>
        <begin position="32"/>
        <end position="51"/>
    </location>
</feature>
<evidence type="ECO:0000256" key="4">
    <source>
        <dbReference type="ARBA" id="ARBA00023136"/>
    </source>
</evidence>
<keyword evidence="8" id="KW-1185">Reference proteome</keyword>
<gene>
    <name evidence="7" type="ORF">HYN69_13110</name>
</gene>
<evidence type="ECO:0000313" key="8">
    <source>
        <dbReference type="Proteomes" id="UP000244496"/>
    </source>
</evidence>
<dbReference type="Proteomes" id="UP000244496">
    <property type="component" value="Chromosome"/>
</dbReference>
<protein>
    <recommendedName>
        <fullName evidence="6">NnrU domain-containing protein</fullName>
    </recommendedName>
</protein>
<proteinExistence type="predicted"/>
<dbReference type="GO" id="GO:0016020">
    <property type="term" value="C:membrane"/>
    <property type="evidence" value="ECO:0007669"/>
    <property type="project" value="UniProtKB-SubCell"/>
</dbReference>
<dbReference type="OrthoDB" id="5293641at2"/>
<keyword evidence="4 5" id="KW-0472">Membrane</keyword>
<dbReference type="InterPro" id="IPR009915">
    <property type="entry name" value="NnrU_dom"/>
</dbReference>
<dbReference type="Pfam" id="PF07298">
    <property type="entry name" value="NnrU"/>
    <property type="match status" value="1"/>
</dbReference>
<reference evidence="7 8" key="1">
    <citation type="submission" date="2018-04" db="EMBL/GenBank/DDBJ databases">
        <title>Genome sequencing of Gemmobacter.</title>
        <authorList>
            <person name="Yi H."/>
            <person name="Baek M.-G."/>
        </authorList>
    </citation>
    <scope>NUCLEOTIDE SEQUENCE [LARGE SCALE GENOMIC DNA]</scope>
    <source>
        <strain evidence="7 8">HYN0069</strain>
    </source>
</reference>
<evidence type="ECO:0000259" key="6">
    <source>
        <dbReference type="Pfam" id="PF07298"/>
    </source>
</evidence>
<dbReference type="KEGG" id="geh:HYN69_13110"/>
<dbReference type="AlphaFoldDB" id="A0A2S0UNC4"/>
<feature type="transmembrane region" description="Helical" evidence="5">
    <location>
        <begin position="116"/>
        <end position="135"/>
    </location>
</feature>
<evidence type="ECO:0000313" key="7">
    <source>
        <dbReference type="EMBL" id="AWB49318.1"/>
    </source>
</evidence>
<keyword evidence="3 5" id="KW-1133">Transmembrane helix</keyword>
<evidence type="ECO:0000256" key="5">
    <source>
        <dbReference type="SAM" id="Phobius"/>
    </source>
</evidence>
<sequence>MLLIILGLALWIGAHFLKRLAPDLRARMGNSGKAVLGVMIVLGVVLMIIGYRGAEYVELWPKVQALVGINNLLMVFAFYLYAASGMKTAITRKIRHPQLTAIKTWAVAHLLVNGDLASLVLFGGLLAWAVVQVILVNRADRNWVRPAPVPMSREVMAVVGALVVTGIVMGIHNWLGVQPWG</sequence>
<dbReference type="EMBL" id="CP028918">
    <property type="protein sequence ID" value="AWB49318.1"/>
    <property type="molecule type" value="Genomic_DNA"/>
</dbReference>
<keyword evidence="2 5" id="KW-0812">Transmembrane</keyword>
<accession>A0A2S0UNC4</accession>
<comment type="subcellular location">
    <subcellularLocation>
        <location evidence="1">Membrane</location>
        <topology evidence="1">Multi-pass membrane protein</topology>
    </subcellularLocation>
</comment>
<organism evidence="7 8">
    <name type="scientific">Paragemmobacter aquarius</name>
    <dbReference type="NCBI Taxonomy" id="2169400"/>
    <lineage>
        <taxon>Bacteria</taxon>
        <taxon>Pseudomonadati</taxon>
        <taxon>Pseudomonadota</taxon>
        <taxon>Alphaproteobacteria</taxon>
        <taxon>Rhodobacterales</taxon>
        <taxon>Paracoccaceae</taxon>
        <taxon>Paragemmobacter</taxon>
    </lineage>
</organism>
<feature type="transmembrane region" description="Helical" evidence="5">
    <location>
        <begin position="155"/>
        <end position="175"/>
    </location>
</feature>
<dbReference type="RefSeq" id="WP_108436135.1">
    <property type="nucleotide sequence ID" value="NZ_CP028918.1"/>
</dbReference>
<feature type="transmembrane region" description="Helical" evidence="5">
    <location>
        <begin position="63"/>
        <end position="82"/>
    </location>
</feature>
<feature type="domain" description="NnrU" evidence="6">
    <location>
        <begin position="4"/>
        <end position="179"/>
    </location>
</feature>
<evidence type="ECO:0000256" key="3">
    <source>
        <dbReference type="ARBA" id="ARBA00022989"/>
    </source>
</evidence>
<name>A0A2S0UNC4_9RHOB</name>
<evidence type="ECO:0000256" key="2">
    <source>
        <dbReference type="ARBA" id="ARBA00022692"/>
    </source>
</evidence>